<evidence type="ECO:0000313" key="1">
    <source>
        <dbReference type="EMBL" id="KAB1231463.1"/>
    </source>
</evidence>
<accession>A0A5N4BSQ3</accession>
<dbReference type="Proteomes" id="UP000326384">
    <property type="component" value="Unassembled WGS sequence"/>
</dbReference>
<reference evidence="1 2" key="1">
    <citation type="journal article" date="2019" name="Stand. Genomic Sci.">
        <title>Draft Whole-Genome Sequence of a Novel Chryseobacterium viscerum Strain Isolated from Fresh Water at Dripping Springs, New Mexico.</title>
        <authorList>
            <person name="Kyndt J.A."/>
            <person name="Moore T.C."/>
        </authorList>
    </citation>
    <scope>NUCLEOTIDE SEQUENCE [LARGE SCALE GENOMIC DNA]</scope>
    <source>
        <strain evidence="1 2">DPS</strain>
    </source>
</reference>
<organism evidence="1 2">
    <name type="scientific">Chryseobacterium viscerum</name>
    <dbReference type="NCBI Taxonomy" id="1037377"/>
    <lineage>
        <taxon>Bacteria</taxon>
        <taxon>Pseudomonadati</taxon>
        <taxon>Bacteroidota</taxon>
        <taxon>Flavobacteriia</taxon>
        <taxon>Flavobacteriales</taxon>
        <taxon>Weeksellaceae</taxon>
        <taxon>Chryseobacterium group</taxon>
        <taxon>Chryseobacterium</taxon>
    </lineage>
</organism>
<protein>
    <submittedName>
        <fullName evidence="1">Uncharacterized protein</fullName>
    </submittedName>
</protein>
<gene>
    <name evidence="1" type="ORF">F8D52_06555</name>
</gene>
<sequence>MEIMELGRIMLESFSGTKKNIREVHRYKNGELVASAFFENLRRIRDLNFKKAEEFETIYEYYQNYEAAITYDRSRNNTEYVISIKNLFDGYEGFSTYPIGSRDFLKKKLKEEGDLQQFFIVKAGEDEISYTFKGERLTEVIFDIKGYEDSYHINTVYSEDGKTCKVWKKYINADYPTIIKTYEFADNMIIEREDDWIKYTVSDERNRVIRIGDFLYDEEKLHLFEHYMQTEDQETFSKIMKDIRLEIFDYDEFDNLVLHQVSSYRPDFSKNRLTPHLEEIEYFDPYNIHYGSEYCKTKDDYDDYKGGSNRLEYLEGRVNEYNKKDELIAIYYIENEKKSHAEFFSSTYFSTEKYDEYGNTIEYCRENKVTNTIETIRHEIIYQ</sequence>
<dbReference type="EMBL" id="VTPV01000003">
    <property type="protein sequence ID" value="KAB1231463.1"/>
    <property type="molecule type" value="Genomic_DNA"/>
</dbReference>
<name>A0A5N4BSQ3_9FLAO</name>
<keyword evidence="2" id="KW-1185">Reference proteome</keyword>
<evidence type="ECO:0000313" key="2">
    <source>
        <dbReference type="Proteomes" id="UP000326384"/>
    </source>
</evidence>
<comment type="caution">
    <text evidence="1">The sequence shown here is derived from an EMBL/GenBank/DDBJ whole genome shotgun (WGS) entry which is preliminary data.</text>
</comment>
<dbReference type="RefSeq" id="WP_152289370.1">
    <property type="nucleotide sequence ID" value="NZ_VTPV01000003.1"/>
</dbReference>
<proteinExistence type="predicted"/>